<protein>
    <submittedName>
        <fullName evidence="5">ComF family protein</fullName>
    </submittedName>
</protein>
<evidence type="ECO:0000313" key="4">
    <source>
        <dbReference type="EMBL" id="KKB83864.1"/>
    </source>
</evidence>
<accession>A0A0F5LNY6</accession>
<reference evidence="5 7" key="2">
    <citation type="submission" date="2016-11" db="EMBL/GenBank/DDBJ databases">
        <authorList>
            <person name="Jaros S."/>
            <person name="Januszkiewicz K."/>
            <person name="Wedrychowicz H."/>
        </authorList>
    </citation>
    <scope>NUCLEOTIDE SEQUENCE [LARGE SCALE GENOMIC DNA]</scope>
    <source>
        <strain evidence="5 7">DSM 17137</strain>
    </source>
</reference>
<dbReference type="EMBL" id="LAJF01000088">
    <property type="protein sequence ID" value="KKB83864.1"/>
    <property type="molecule type" value="Genomic_DNA"/>
</dbReference>
<dbReference type="Pfam" id="PF18912">
    <property type="entry name" value="DZR_2"/>
    <property type="match status" value="1"/>
</dbReference>
<dbReference type="Pfam" id="PF00156">
    <property type="entry name" value="Pribosyltran"/>
    <property type="match status" value="1"/>
</dbReference>
<dbReference type="STRING" id="1121477.SAMN02745223_04011"/>
<dbReference type="CDD" id="cd06223">
    <property type="entry name" value="PRTases_typeI"/>
    <property type="match status" value="1"/>
</dbReference>
<dbReference type="RefSeq" id="WP_046135724.1">
    <property type="nucleotide sequence ID" value="NZ_FQVC01000019.1"/>
</dbReference>
<dbReference type="InterPro" id="IPR029057">
    <property type="entry name" value="PRTase-like"/>
</dbReference>
<feature type="domain" description="Phosphoribosyltransferase" evidence="2">
    <location>
        <begin position="213"/>
        <end position="252"/>
    </location>
</feature>
<dbReference type="Proteomes" id="UP000184533">
    <property type="component" value="Unassembled WGS sequence"/>
</dbReference>
<dbReference type="SUPFAM" id="SSF53271">
    <property type="entry name" value="PRTase-like"/>
    <property type="match status" value="1"/>
</dbReference>
<comment type="similarity">
    <text evidence="1">Belongs to the ComF/GntX family.</text>
</comment>
<reference evidence="4 6" key="1">
    <citation type="submission" date="2015-03" db="EMBL/GenBank/DDBJ databases">
        <authorList>
            <person name="Hassan Y.I."/>
            <person name="Lepp D."/>
            <person name="Zhou T."/>
        </authorList>
    </citation>
    <scope>NUCLEOTIDE SEQUENCE [LARGE SCALE GENOMIC DNA]</scope>
    <source>
        <strain evidence="4 6">DSM 17137</strain>
    </source>
</reference>
<feature type="domain" description="Double zinc ribbon" evidence="3">
    <location>
        <begin position="30"/>
        <end position="78"/>
    </location>
</feature>
<evidence type="ECO:0000259" key="3">
    <source>
        <dbReference type="Pfam" id="PF18912"/>
    </source>
</evidence>
<name>A0A0F5LNY6_9HYPH</name>
<dbReference type="InterPro" id="IPR000836">
    <property type="entry name" value="PRTase_dom"/>
</dbReference>
<dbReference type="EMBL" id="FQVC01000019">
    <property type="protein sequence ID" value="SHF96302.1"/>
    <property type="molecule type" value="Genomic_DNA"/>
</dbReference>
<evidence type="ECO:0000256" key="1">
    <source>
        <dbReference type="ARBA" id="ARBA00008007"/>
    </source>
</evidence>
<evidence type="ECO:0000259" key="2">
    <source>
        <dbReference type="Pfam" id="PF00156"/>
    </source>
</evidence>
<evidence type="ECO:0000313" key="7">
    <source>
        <dbReference type="Proteomes" id="UP000184533"/>
    </source>
</evidence>
<dbReference type="InterPro" id="IPR044005">
    <property type="entry name" value="DZR_2"/>
</dbReference>
<evidence type="ECO:0000313" key="6">
    <source>
        <dbReference type="Proteomes" id="UP000033608"/>
    </source>
</evidence>
<gene>
    <name evidence="5" type="ORF">SAMN02745223_04011</name>
    <name evidence="4" type="ORF">VW29_13110</name>
</gene>
<evidence type="ECO:0000313" key="5">
    <source>
        <dbReference type="EMBL" id="SHF96302.1"/>
    </source>
</evidence>
<dbReference type="InterPro" id="IPR051910">
    <property type="entry name" value="ComF/GntX_DNA_util-trans"/>
</dbReference>
<keyword evidence="6" id="KW-1185">Reference proteome</keyword>
<dbReference type="AlphaFoldDB" id="A0A0F5LNY6"/>
<organism evidence="4 6">
    <name type="scientific">Devosia limi DSM 17137</name>
    <dbReference type="NCBI Taxonomy" id="1121477"/>
    <lineage>
        <taxon>Bacteria</taxon>
        <taxon>Pseudomonadati</taxon>
        <taxon>Pseudomonadota</taxon>
        <taxon>Alphaproteobacteria</taxon>
        <taxon>Hyphomicrobiales</taxon>
        <taxon>Devosiaceae</taxon>
        <taxon>Devosia</taxon>
    </lineage>
</organism>
<dbReference type="Gene3D" id="3.40.50.2020">
    <property type="match status" value="1"/>
</dbReference>
<sequence>MELMESPDASVKTPLHSRLIGGAQRMGALLLDQLYPPICLNCDAPTASADTLCGTCFAGLRPITAPLCPRLGLPFETDPGADALSLEAIAEPPPFARARSAVLYNAVAGTIVARLKYGDRPELARFCALLMAGAGHELWGDGPVLVPVPLHPSRQRERRYNQSGELARALAAVTGLQCDPALARRIRRTRQQVGLSGDGRARNVAGAFAAHPDLLARLKGRNVVLVDDVYTTGATCKAVTRALLKGGAGSVDVISFGRVVIGAEMPI</sequence>
<dbReference type="PANTHER" id="PTHR47505:SF1">
    <property type="entry name" value="DNA UTILIZATION PROTEIN YHGH"/>
    <property type="match status" value="1"/>
</dbReference>
<proteinExistence type="inferred from homology"/>
<dbReference type="PATRIC" id="fig|1121477.3.peg.3777"/>
<dbReference type="PANTHER" id="PTHR47505">
    <property type="entry name" value="DNA UTILIZATION PROTEIN YHGH"/>
    <property type="match status" value="1"/>
</dbReference>
<dbReference type="Proteomes" id="UP000033608">
    <property type="component" value="Unassembled WGS sequence"/>
</dbReference>